<evidence type="ECO:0000259" key="2">
    <source>
        <dbReference type="PROSITE" id="PS50975"/>
    </source>
</evidence>
<keyword evidence="4" id="KW-1185">Reference proteome</keyword>
<dbReference type="GeneID" id="110239032"/>
<dbReference type="Gene3D" id="3.30.470.20">
    <property type="entry name" value="ATP-grasp fold, B domain"/>
    <property type="match status" value="1"/>
</dbReference>
<feature type="domain" description="ATP-grasp" evidence="2">
    <location>
        <begin position="148"/>
        <end position="340"/>
    </location>
</feature>
<name>A0A913X867_EXADI</name>
<keyword evidence="1" id="KW-0067">ATP-binding</keyword>
<evidence type="ECO:0000313" key="3">
    <source>
        <dbReference type="EnsemblMetazoa" id="XP_020900394.1"/>
    </source>
</evidence>
<evidence type="ECO:0000256" key="1">
    <source>
        <dbReference type="PROSITE-ProRule" id="PRU00409"/>
    </source>
</evidence>
<evidence type="ECO:0000313" key="4">
    <source>
        <dbReference type="Proteomes" id="UP000887567"/>
    </source>
</evidence>
<dbReference type="InterPro" id="IPR011761">
    <property type="entry name" value="ATP-grasp"/>
</dbReference>
<dbReference type="PANTHER" id="PTHR37018">
    <property type="entry name" value="CULTURE SPECIFIC PROTEIN, PUTATIVE (AFU_ORTHOLOGUE AFUA_2G00130)-RELATED"/>
    <property type="match status" value="1"/>
</dbReference>
<sequence>MDMDSNNNINKVNNEDGPLTLGNLFHQDLKNANILSNYPTSFVKDYRFLNDKKYRIFDIQKGPKKNNPFLYLYPGRICSIAGNEFPILMDKAPVDELQAHWKRWLPEFPEPEFKTIDEGIEDEDPIITIFPMQRIPKEKHAIEPEMHYHILLKSAIPETGAPCPRHYTEEDVVFPCMVKVDQSLSGYGNFVAYNQEELADSLEIVNEAYGKAAPYVITEFIQDVQETLGCQFYLNKKGDIHWLGTNVNLLKDYDWVGSVVDWDLRDYHKDRVYERFIKPVAEYLHKKGYFGIAGIDIITSSSGDYLVDMNARLTGFTPHALIAPVMARDGLTKSLFKSADNQDCSTSELIKKVNKINEKSHGKIIILYSMDVDEGCIAAIVAFGETVEYVEGLFDCLALEKLVK</sequence>
<accession>A0A913X867</accession>
<dbReference type="Pfam" id="PF02655">
    <property type="entry name" value="ATP-grasp_3"/>
    <property type="match status" value="1"/>
</dbReference>
<protein>
    <recommendedName>
        <fullName evidence="2">ATP-grasp domain-containing protein</fullName>
    </recommendedName>
</protein>
<proteinExistence type="predicted"/>
<dbReference type="RefSeq" id="XP_020900394.1">
    <property type="nucleotide sequence ID" value="XM_021044735.2"/>
</dbReference>
<dbReference type="KEGG" id="epa:110239032"/>
<dbReference type="PANTHER" id="PTHR37018:SF1">
    <property type="entry name" value="CULTURE SPECIFIC PROTEIN, PUTATIVE (AFU_ORTHOLOGUE AFUA_2G00130)-RELATED"/>
    <property type="match status" value="1"/>
</dbReference>
<dbReference type="InterPro" id="IPR053269">
    <property type="entry name" value="Asp-Met_ligase"/>
</dbReference>
<organism evidence="3 4">
    <name type="scientific">Exaiptasia diaphana</name>
    <name type="common">Tropical sea anemone</name>
    <name type="synonym">Aiptasia pulchella</name>
    <dbReference type="NCBI Taxonomy" id="2652724"/>
    <lineage>
        <taxon>Eukaryota</taxon>
        <taxon>Metazoa</taxon>
        <taxon>Cnidaria</taxon>
        <taxon>Anthozoa</taxon>
        <taxon>Hexacorallia</taxon>
        <taxon>Actiniaria</taxon>
        <taxon>Aiptasiidae</taxon>
        <taxon>Exaiptasia</taxon>
    </lineage>
</organism>
<dbReference type="EnsemblMetazoa" id="XM_021044735.2">
    <property type="protein sequence ID" value="XP_020900394.1"/>
    <property type="gene ID" value="LOC110239032"/>
</dbReference>
<reference evidence="3" key="1">
    <citation type="submission" date="2022-11" db="UniProtKB">
        <authorList>
            <consortium name="EnsemblMetazoa"/>
        </authorList>
    </citation>
    <scope>IDENTIFICATION</scope>
</reference>
<dbReference type="SUPFAM" id="SSF56059">
    <property type="entry name" value="Glutathione synthetase ATP-binding domain-like"/>
    <property type="match status" value="1"/>
</dbReference>
<dbReference type="OMA" id="PFLYLYP"/>
<dbReference type="Proteomes" id="UP000887567">
    <property type="component" value="Unplaced"/>
</dbReference>
<keyword evidence="1" id="KW-0547">Nucleotide-binding</keyword>
<dbReference type="GO" id="GO:0046872">
    <property type="term" value="F:metal ion binding"/>
    <property type="evidence" value="ECO:0007669"/>
    <property type="project" value="InterPro"/>
</dbReference>
<dbReference type="InterPro" id="IPR003806">
    <property type="entry name" value="ATP-grasp_PylC-type"/>
</dbReference>
<dbReference type="GO" id="GO:0005524">
    <property type="term" value="F:ATP binding"/>
    <property type="evidence" value="ECO:0007669"/>
    <property type="project" value="UniProtKB-UniRule"/>
</dbReference>
<dbReference type="AlphaFoldDB" id="A0A913X867"/>
<dbReference type="PROSITE" id="PS50975">
    <property type="entry name" value="ATP_GRASP"/>
    <property type="match status" value="1"/>
</dbReference>
<dbReference type="OrthoDB" id="5946236at2759"/>